<dbReference type="GO" id="GO:0061575">
    <property type="term" value="F:cyclin-dependent protein serine/threonine kinase activator activity"/>
    <property type="evidence" value="ECO:0007669"/>
    <property type="project" value="InterPro"/>
</dbReference>
<comment type="subcellular location">
    <subcellularLocation>
        <location evidence="1">Nucleus</location>
    </subcellularLocation>
</comment>
<dbReference type="InterPro" id="IPR015877">
    <property type="entry name" value="MAT1_centre"/>
</dbReference>
<dbReference type="STRING" id="1432141.A0A015L9T1"/>
<evidence type="ECO:0000256" key="6">
    <source>
        <dbReference type="ARBA" id="ARBA00023242"/>
    </source>
</evidence>
<dbReference type="GO" id="GO:0008270">
    <property type="term" value="F:zinc ion binding"/>
    <property type="evidence" value="ECO:0007669"/>
    <property type="project" value="UniProtKB-KW"/>
</dbReference>
<feature type="compositionally biased region" description="Polar residues" evidence="11">
    <location>
        <begin position="228"/>
        <end position="239"/>
    </location>
</feature>
<organism evidence="13 14">
    <name type="scientific">Rhizophagus irregularis (strain DAOM 197198w)</name>
    <name type="common">Glomus intraradices</name>
    <dbReference type="NCBI Taxonomy" id="1432141"/>
    <lineage>
        <taxon>Eukaryota</taxon>
        <taxon>Fungi</taxon>
        <taxon>Fungi incertae sedis</taxon>
        <taxon>Mucoromycota</taxon>
        <taxon>Glomeromycotina</taxon>
        <taxon>Glomeromycetes</taxon>
        <taxon>Glomerales</taxon>
        <taxon>Glomeraceae</taxon>
        <taxon>Rhizophagus</taxon>
    </lineage>
</organism>
<dbReference type="Proteomes" id="UP000022910">
    <property type="component" value="Unassembled WGS sequence"/>
</dbReference>
<keyword evidence="14" id="KW-1185">Reference proteome</keyword>
<evidence type="ECO:0000259" key="12">
    <source>
        <dbReference type="PROSITE" id="PS50089"/>
    </source>
</evidence>
<dbReference type="OMA" id="YMKDSVI"/>
<protein>
    <recommendedName>
        <fullName evidence="2">RNA polymerase II transcription factor B subunit 3</fullName>
    </recommendedName>
    <alternativeName>
        <fullName evidence="8">RNA polymerase II transcription factor B 38 kDa subunit</fullName>
    </alternativeName>
    <alternativeName>
        <fullName evidence="7">RNA polymerase II transcription factor B p38 subunit</fullName>
    </alternativeName>
</protein>
<gene>
    <name evidence="13" type="ORF">RirG_261090</name>
</gene>
<name>A0A015L9T1_RHIIW</name>
<proteinExistence type="predicted"/>
<dbReference type="OrthoDB" id="5963at2759"/>
<dbReference type="Gene3D" id="3.30.40.10">
    <property type="entry name" value="Zinc/RING finger domain, C3HC4 (zinc finger)"/>
    <property type="match status" value="1"/>
</dbReference>
<feature type="domain" description="RING-type" evidence="12">
    <location>
        <begin position="17"/>
        <end position="61"/>
    </location>
</feature>
<dbReference type="InterPro" id="IPR057657">
    <property type="entry name" value="MAT1_CAK-anch"/>
</dbReference>
<feature type="coiled-coil region" evidence="10">
    <location>
        <begin position="133"/>
        <end position="200"/>
    </location>
</feature>
<dbReference type="EMBL" id="JEMT01029648">
    <property type="protein sequence ID" value="EXX51552.1"/>
    <property type="molecule type" value="Genomic_DNA"/>
</dbReference>
<accession>A0A015L9T1</accession>
<dbReference type="EMBL" id="JEMT01029648">
    <property type="protein sequence ID" value="EXX51553.1"/>
    <property type="molecule type" value="Genomic_DNA"/>
</dbReference>
<dbReference type="SUPFAM" id="SSF57850">
    <property type="entry name" value="RING/U-box"/>
    <property type="match status" value="1"/>
</dbReference>
<dbReference type="EMBL" id="JEMT01029648">
    <property type="protein sequence ID" value="EXX51551.1"/>
    <property type="molecule type" value="Genomic_DNA"/>
</dbReference>
<reference evidence="13 14" key="1">
    <citation type="submission" date="2014-02" db="EMBL/GenBank/DDBJ databases">
        <title>Single nucleus genome sequencing reveals high similarity among nuclei of an endomycorrhizal fungus.</title>
        <authorList>
            <person name="Lin K."/>
            <person name="Geurts R."/>
            <person name="Zhang Z."/>
            <person name="Limpens E."/>
            <person name="Saunders D.G."/>
            <person name="Mu D."/>
            <person name="Pang E."/>
            <person name="Cao H."/>
            <person name="Cha H."/>
            <person name="Lin T."/>
            <person name="Zhou Q."/>
            <person name="Shang Y."/>
            <person name="Li Y."/>
            <person name="Ivanov S."/>
            <person name="Sharma T."/>
            <person name="Velzen R.V."/>
            <person name="Ruijter N.D."/>
            <person name="Aanen D.K."/>
            <person name="Win J."/>
            <person name="Kamoun S."/>
            <person name="Bisseling T."/>
            <person name="Huang S."/>
        </authorList>
    </citation>
    <scope>NUCLEOTIDE SEQUENCE [LARGE SCALE GENOMIC DNA]</scope>
    <source>
        <strain evidence="13">DAOM 197198w</strain>
        <strain evidence="14">DAOM197198w</strain>
    </source>
</reference>
<dbReference type="PROSITE" id="PS00518">
    <property type="entry name" value="ZF_RING_1"/>
    <property type="match status" value="1"/>
</dbReference>
<keyword evidence="3" id="KW-0479">Metal-binding</keyword>
<dbReference type="SMR" id="A0A015L9T1"/>
<sequence>MASSKNAKYSFDADEVCPICKNNRYLTPNMKLLVSDCYHKMCESCIDRLFANGAGPCPICQKILRKVSFIEPTFEDLRVEKEVKVRRMLSKQYNQRQEDFESLRLYNDYLEMVEEIAWNLINDKDKKETEALMNKHLNENRDIIARNRRKQEEEAKKANYFSEKVKIDKRMKFESYKKELDEEKKRKEREEAELIEELAKSKGSAAAILAEKKAMRESSRSQEDKSPQQHYPSPGDSNLSSWYSSNLESTSFMEDSQEFDAIASEYLDIGYYTLKDKYYDPYTETNTKLRAGGFSPKFLHERALQSAFSGLFSFNQSDDMNID</sequence>
<dbReference type="GO" id="GO:0005675">
    <property type="term" value="C:transcription factor TFIIH holo complex"/>
    <property type="evidence" value="ECO:0007669"/>
    <property type="project" value="InterPro"/>
</dbReference>
<feature type="region of interest" description="Disordered" evidence="11">
    <location>
        <begin position="211"/>
        <end position="239"/>
    </location>
</feature>
<comment type="caution">
    <text evidence="13">The sequence shown here is derived from an EMBL/GenBank/DDBJ whole genome shotgun (WGS) entry which is preliminary data.</text>
</comment>
<dbReference type="InterPro" id="IPR013083">
    <property type="entry name" value="Znf_RING/FYVE/PHD"/>
</dbReference>
<dbReference type="PANTHER" id="PTHR12683:SF13">
    <property type="entry name" value="CDK-ACTIVATING KINASE ASSEMBLY FACTOR MAT1"/>
    <property type="match status" value="1"/>
</dbReference>
<dbReference type="AlphaFoldDB" id="A0A015L9T1"/>
<evidence type="ECO:0000256" key="4">
    <source>
        <dbReference type="ARBA" id="ARBA00022771"/>
    </source>
</evidence>
<keyword evidence="5" id="KW-0862">Zinc</keyword>
<evidence type="ECO:0000256" key="1">
    <source>
        <dbReference type="ARBA" id="ARBA00004123"/>
    </source>
</evidence>
<evidence type="ECO:0000256" key="5">
    <source>
        <dbReference type="ARBA" id="ARBA00022833"/>
    </source>
</evidence>
<dbReference type="Pfam" id="PF06391">
    <property type="entry name" value="MAT1"/>
    <property type="match status" value="1"/>
</dbReference>
<keyword evidence="4 9" id="KW-0863">Zinc-finger</keyword>
<dbReference type="InterPro" id="IPR001841">
    <property type="entry name" value="Znf_RING"/>
</dbReference>
<dbReference type="SMART" id="SM00184">
    <property type="entry name" value="RING"/>
    <property type="match status" value="1"/>
</dbReference>
<evidence type="ECO:0000256" key="2">
    <source>
        <dbReference type="ARBA" id="ARBA00022257"/>
    </source>
</evidence>
<keyword evidence="10" id="KW-0175">Coiled coil</keyword>
<dbReference type="PROSITE" id="PS50089">
    <property type="entry name" value="ZF_RING_2"/>
    <property type="match status" value="1"/>
</dbReference>
<evidence type="ECO:0000256" key="9">
    <source>
        <dbReference type="PROSITE-ProRule" id="PRU00175"/>
    </source>
</evidence>
<dbReference type="GO" id="GO:0006289">
    <property type="term" value="P:nucleotide-excision repair"/>
    <property type="evidence" value="ECO:0007669"/>
    <property type="project" value="InterPro"/>
</dbReference>
<evidence type="ECO:0000256" key="10">
    <source>
        <dbReference type="SAM" id="Coils"/>
    </source>
</evidence>
<dbReference type="GO" id="GO:0006357">
    <property type="term" value="P:regulation of transcription by RNA polymerase II"/>
    <property type="evidence" value="ECO:0007669"/>
    <property type="project" value="TreeGrafter"/>
</dbReference>
<evidence type="ECO:0000256" key="11">
    <source>
        <dbReference type="SAM" id="MobiDB-lite"/>
    </source>
</evidence>
<dbReference type="InterPro" id="IPR004575">
    <property type="entry name" value="MAT1/Tfb3"/>
</dbReference>
<dbReference type="Pfam" id="PF17121">
    <property type="entry name" value="zf-C3HC4_5"/>
    <property type="match status" value="1"/>
</dbReference>
<dbReference type="FunFam" id="3.30.40.10:FF:000037">
    <property type="entry name" value="Cdk-activating kinase assembly factor MAT1, centre"/>
    <property type="match status" value="1"/>
</dbReference>
<keyword evidence="6" id="KW-0539">Nucleus</keyword>
<dbReference type="HOGENOM" id="CLU_048466_1_0_1"/>
<evidence type="ECO:0000256" key="7">
    <source>
        <dbReference type="ARBA" id="ARBA00029873"/>
    </source>
</evidence>
<dbReference type="Pfam" id="PF25811">
    <property type="entry name" value="CAK-anch_MAT1"/>
    <property type="match status" value="1"/>
</dbReference>
<evidence type="ECO:0000313" key="14">
    <source>
        <dbReference type="Proteomes" id="UP000022910"/>
    </source>
</evidence>
<evidence type="ECO:0000256" key="3">
    <source>
        <dbReference type="ARBA" id="ARBA00022723"/>
    </source>
</evidence>
<evidence type="ECO:0000313" key="13">
    <source>
        <dbReference type="EMBL" id="EXX51553.1"/>
    </source>
</evidence>
<dbReference type="NCBIfam" id="TIGR00570">
    <property type="entry name" value="cdk7"/>
    <property type="match status" value="1"/>
</dbReference>
<dbReference type="PANTHER" id="PTHR12683">
    <property type="entry name" value="CDK-ACTIVATING KINASE ASSEMBLY FACTOR MAT1"/>
    <property type="match status" value="1"/>
</dbReference>
<feature type="compositionally biased region" description="Basic and acidic residues" evidence="11">
    <location>
        <begin position="211"/>
        <end position="227"/>
    </location>
</feature>
<dbReference type="InterPro" id="IPR017907">
    <property type="entry name" value="Znf_RING_CS"/>
</dbReference>
<evidence type="ECO:0000256" key="8">
    <source>
        <dbReference type="ARBA" id="ARBA00033277"/>
    </source>
</evidence>